<accession>A0AA40KSV7</accession>
<evidence type="ECO:0000256" key="1">
    <source>
        <dbReference type="SAM" id="MobiDB-lite"/>
    </source>
</evidence>
<feature type="compositionally biased region" description="Basic residues" evidence="1">
    <location>
        <begin position="54"/>
        <end position="63"/>
    </location>
</feature>
<comment type="caution">
    <text evidence="2">The sequence shown here is derived from an EMBL/GenBank/DDBJ whole genome shotgun (WGS) entry which is preliminary data.</text>
</comment>
<name>A0AA40KSV7_9HYME</name>
<feature type="region of interest" description="Disordered" evidence="1">
    <location>
        <begin position="51"/>
        <end position="100"/>
    </location>
</feature>
<evidence type="ECO:0000313" key="2">
    <source>
        <dbReference type="EMBL" id="KAK1131579.1"/>
    </source>
</evidence>
<evidence type="ECO:0000313" key="3">
    <source>
        <dbReference type="Proteomes" id="UP001177670"/>
    </source>
</evidence>
<dbReference type="Proteomes" id="UP001177670">
    <property type="component" value="Unassembled WGS sequence"/>
</dbReference>
<gene>
    <name evidence="2" type="ORF">K0M31_017872</name>
</gene>
<reference evidence="2" key="1">
    <citation type="submission" date="2021-10" db="EMBL/GenBank/DDBJ databases">
        <title>Melipona bicolor Genome sequencing and assembly.</title>
        <authorList>
            <person name="Araujo N.S."/>
            <person name="Arias M.C."/>
        </authorList>
    </citation>
    <scope>NUCLEOTIDE SEQUENCE</scope>
    <source>
        <strain evidence="2">USP_2M_L1-L4_2017</strain>
        <tissue evidence="2">Whole body</tissue>
    </source>
</reference>
<dbReference type="AlphaFoldDB" id="A0AA40KSV7"/>
<proteinExistence type="predicted"/>
<sequence>MVHLVNTESVFETCTLFQKRVRYWRGRGRARQMILRCLTREDSLSKLLANPPKAQRKKQRVCARRTFPTRQPREKSGEASLPGGSIGRKARRDRGPRLDYTDPCSMGTLWNSFLDIPERDGLTGRHRTRMLRVLRGDIECP</sequence>
<dbReference type="EMBL" id="JAHYIQ010000006">
    <property type="protein sequence ID" value="KAK1131579.1"/>
    <property type="molecule type" value="Genomic_DNA"/>
</dbReference>
<keyword evidence="3" id="KW-1185">Reference proteome</keyword>
<organism evidence="2 3">
    <name type="scientific">Melipona bicolor</name>
    <dbReference type="NCBI Taxonomy" id="60889"/>
    <lineage>
        <taxon>Eukaryota</taxon>
        <taxon>Metazoa</taxon>
        <taxon>Ecdysozoa</taxon>
        <taxon>Arthropoda</taxon>
        <taxon>Hexapoda</taxon>
        <taxon>Insecta</taxon>
        <taxon>Pterygota</taxon>
        <taxon>Neoptera</taxon>
        <taxon>Endopterygota</taxon>
        <taxon>Hymenoptera</taxon>
        <taxon>Apocrita</taxon>
        <taxon>Aculeata</taxon>
        <taxon>Apoidea</taxon>
        <taxon>Anthophila</taxon>
        <taxon>Apidae</taxon>
        <taxon>Melipona</taxon>
    </lineage>
</organism>
<protein>
    <submittedName>
        <fullName evidence="2">Uncharacterized protein</fullName>
    </submittedName>
</protein>